<evidence type="ECO:0000313" key="8">
    <source>
        <dbReference type="EMBL" id="ACH73233.1"/>
    </source>
</evidence>
<evidence type="ECO:0000256" key="6">
    <source>
        <dbReference type="RuleBase" id="RU361235"/>
    </source>
</evidence>
<dbReference type="InterPro" id="IPR000997">
    <property type="entry name" value="Cholinesterase"/>
</dbReference>
<dbReference type="GO" id="GO:0005886">
    <property type="term" value="C:plasma membrane"/>
    <property type="evidence" value="ECO:0007669"/>
    <property type="project" value="TreeGrafter"/>
</dbReference>
<dbReference type="RefSeq" id="NP_001158486.1">
    <property type="nucleotide sequence ID" value="NM_001165014.1"/>
</dbReference>
<evidence type="ECO:0000313" key="10">
    <source>
        <dbReference type="RefSeq" id="NP_001158486.1"/>
    </source>
</evidence>
<evidence type="ECO:0000313" key="9">
    <source>
        <dbReference type="Proteomes" id="UP000694865"/>
    </source>
</evidence>
<feature type="domain" description="Carboxylesterase type B" evidence="7">
    <location>
        <begin position="28"/>
        <end position="550"/>
    </location>
</feature>
<evidence type="ECO:0000259" key="7">
    <source>
        <dbReference type="Pfam" id="PF00135"/>
    </source>
</evidence>
<dbReference type="EC" id="3.1.1.-" evidence="6"/>
<dbReference type="GO" id="GO:0019695">
    <property type="term" value="P:choline metabolic process"/>
    <property type="evidence" value="ECO:0007669"/>
    <property type="project" value="TreeGrafter"/>
</dbReference>
<dbReference type="ESTHER" id="sacko-ACHE3">
    <property type="family name" value="ACHE"/>
</dbReference>
<evidence type="ECO:0000256" key="3">
    <source>
        <dbReference type="ARBA" id="ARBA00022801"/>
    </source>
</evidence>
<sequence>MTAAKLIDNAIYVAGLVVIVSTIYVHGQEPIVNTRNGQLRGTRRDLFNGNVDSFLGIPYANPPVGELRFKVTEPYLRPWEGVRDATEFSNACSQVPVQSDFRGETMWDVNAPISEDCLYLNVWSPFPTPSKAAVMVWIPGGGLTSGASSVDLYDGATLADAEQVIVVSINYRLGVLGFLALRDTQAPGNMGFLDQAMALQWVADNIDYFGGDPERVTIFGESAGAISVGVHLFSSQNLFRRAILQSGNVFFPESIVTYDRSEKLALTMTDNLGCGLNYLSNETVDNTKILECFNSKSTEEIVLAQYVDDVRIPTPGVVDGTFLKDSPLNLLKDGLYESTEILIGDNLNEGTWFLPYMAPQYFSLDQKPILNHTTFEEFIEFYFSMANALTHAAISFEYTNWLEPENSADLVAGASDVVGDFLITCPTDETAKLYSQYGNDVYRYLFSELASNTPWLDWYGVLHGDEIPFVFGTPLYPENGFSDSEKVLSREMMKYWANFAKTGNPNKESDDDVSDNAWPRFDLEEQQYIIFETPDNGIGQKLKSRKCAFWRDLYPKVKDATAEQRSIDDPVTCFGQCVQYTLVTLLITSVVSMVL</sequence>
<organism evidence="8">
    <name type="scientific">Saccoglossus kowalevskii</name>
    <name type="common">Acorn worm</name>
    <dbReference type="NCBI Taxonomy" id="10224"/>
    <lineage>
        <taxon>Eukaryota</taxon>
        <taxon>Metazoa</taxon>
        <taxon>Hemichordata</taxon>
        <taxon>Enteropneusta</taxon>
        <taxon>Harrimaniidae</taxon>
        <taxon>Saccoglossus</taxon>
    </lineage>
</organism>
<dbReference type="InterPro" id="IPR050654">
    <property type="entry name" value="AChE-related_enzymes"/>
</dbReference>
<dbReference type="InterPro" id="IPR019826">
    <property type="entry name" value="Carboxylesterase_B_AS"/>
</dbReference>
<dbReference type="InterPro" id="IPR002018">
    <property type="entry name" value="CarbesteraseB"/>
</dbReference>
<dbReference type="Pfam" id="PF00135">
    <property type="entry name" value="COesterase"/>
    <property type="match status" value="1"/>
</dbReference>
<dbReference type="GO" id="GO:0005615">
    <property type="term" value="C:extracellular space"/>
    <property type="evidence" value="ECO:0007669"/>
    <property type="project" value="TreeGrafter"/>
</dbReference>
<dbReference type="PANTHER" id="PTHR43918:SF4">
    <property type="entry name" value="CARBOXYLIC ESTER HYDROLASE"/>
    <property type="match status" value="1"/>
</dbReference>
<dbReference type="KEGG" id="sko:100303578"/>
<protein>
    <recommendedName>
        <fullName evidence="6">Carboxylic ester hydrolase</fullName>
        <ecNumber evidence="6">3.1.1.-</ecNumber>
    </recommendedName>
</protein>
<evidence type="ECO:0000256" key="4">
    <source>
        <dbReference type="ARBA" id="ARBA00023157"/>
    </source>
</evidence>
<dbReference type="InterPro" id="IPR029058">
    <property type="entry name" value="AB_hydrolase_fold"/>
</dbReference>
<dbReference type="AlphaFoldDB" id="B5THM5"/>
<evidence type="ECO:0000256" key="1">
    <source>
        <dbReference type="ARBA" id="ARBA00005964"/>
    </source>
</evidence>
<feature type="active site" description="Charge relay system" evidence="5">
    <location>
        <position position="463"/>
    </location>
</feature>
<accession>B5THM5</accession>
<comment type="similarity">
    <text evidence="1 6">Belongs to the type-B carboxylesterase/lipase family.</text>
</comment>
<dbReference type="GeneID" id="100303578"/>
<dbReference type="PRINTS" id="PR00878">
    <property type="entry name" value="CHOLNESTRASE"/>
</dbReference>
<gene>
    <name evidence="10" type="primary">bche</name>
</gene>
<evidence type="ECO:0000256" key="5">
    <source>
        <dbReference type="PIRSR" id="PIRSR600997-1"/>
    </source>
</evidence>
<feature type="active site" description="Acyl-ester intermediate" evidence="5">
    <location>
        <position position="222"/>
    </location>
</feature>
<dbReference type="PROSITE" id="PS00122">
    <property type="entry name" value="CARBOXYLESTERASE_B_1"/>
    <property type="match status" value="1"/>
</dbReference>
<keyword evidence="3 6" id="KW-0378">Hydrolase</keyword>
<feature type="active site" description="Charge relay system" evidence="5">
    <location>
        <position position="349"/>
    </location>
</feature>
<reference evidence="8" key="1">
    <citation type="submission" date="2008-08" db="EMBL/GenBank/DDBJ databases">
        <title>cDNA Sequences for Transcription Factors and Signaling Proteins of the Hemichordate Saccoglossus kowalevskii: Efficacy of the Expressed Sequence Tag (EST) Approach for Evolutionary and Developmental Studies of a New Organism.</title>
        <authorList>
            <person name="Freeman R.M.Jr."/>
            <person name="Wu M."/>
            <person name="Cordonnier-Pratt M.-M."/>
            <person name="Pratt L.H."/>
            <person name="Gruber C.E."/>
            <person name="Smith M."/>
            <person name="Lander E.S."/>
            <person name="Stange-Thomann N."/>
            <person name="Lowe C.J."/>
            <person name="Gehart J."/>
            <person name="Kirschner M."/>
        </authorList>
    </citation>
    <scope>NUCLEOTIDE SEQUENCE</scope>
</reference>
<dbReference type="FunFam" id="3.40.50.1820:FF:000029">
    <property type="entry name" value="Acetylcholinesterase"/>
    <property type="match status" value="1"/>
</dbReference>
<keyword evidence="2" id="KW-0719">Serine esterase</keyword>
<dbReference type="SUPFAM" id="SSF53474">
    <property type="entry name" value="alpha/beta-Hydrolases"/>
    <property type="match status" value="1"/>
</dbReference>
<dbReference type="EMBL" id="EU939751">
    <property type="protein sequence ID" value="ACH73233.1"/>
    <property type="molecule type" value="mRNA"/>
</dbReference>
<dbReference type="OrthoDB" id="408631at2759"/>
<dbReference type="InterPro" id="IPR019819">
    <property type="entry name" value="Carboxylesterase_B_CS"/>
</dbReference>
<dbReference type="Proteomes" id="UP000694865">
    <property type="component" value="Unplaced"/>
</dbReference>
<dbReference type="GO" id="GO:0006581">
    <property type="term" value="P:acetylcholine catabolic process"/>
    <property type="evidence" value="ECO:0007669"/>
    <property type="project" value="TreeGrafter"/>
</dbReference>
<evidence type="ECO:0000256" key="2">
    <source>
        <dbReference type="ARBA" id="ARBA00022487"/>
    </source>
</evidence>
<dbReference type="GO" id="GO:0003990">
    <property type="term" value="F:acetylcholinesterase activity"/>
    <property type="evidence" value="ECO:0007669"/>
    <property type="project" value="TreeGrafter"/>
</dbReference>
<name>B5THM5_SACKO</name>
<dbReference type="PANTHER" id="PTHR43918">
    <property type="entry name" value="ACETYLCHOLINESTERASE"/>
    <property type="match status" value="1"/>
</dbReference>
<proteinExistence type="evidence at transcript level"/>
<keyword evidence="4" id="KW-1015">Disulfide bond</keyword>
<keyword evidence="9" id="KW-1185">Reference proteome</keyword>
<reference evidence="10" key="2">
    <citation type="submission" date="2025-05" db="UniProtKB">
        <authorList>
            <consortium name="RefSeq"/>
        </authorList>
    </citation>
    <scope>IDENTIFICATION</scope>
</reference>
<dbReference type="Gene3D" id="3.40.50.1820">
    <property type="entry name" value="alpha/beta hydrolase"/>
    <property type="match status" value="1"/>
</dbReference>
<dbReference type="PROSITE" id="PS00941">
    <property type="entry name" value="CARBOXYLESTERASE_B_2"/>
    <property type="match status" value="1"/>
</dbReference>
<dbReference type="CDD" id="cd00312">
    <property type="entry name" value="Esterase_lipase"/>
    <property type="match status" value="1"/>
</dbReference>
<dbReference type="CTD" id="590"/>